<keyword evidence="2 5" id="KW-0808">Transferase</keyword>
<reference evidence="5 6" key="1">
    <citation type="journal article" date="2009" name="Int. J. Syst. Evol. Microbiol.">
        <title>Janibacter hoylei sp. nov., Bacillus isronensis sp. nov. and Bacillus aryabhattai sp. nov., isolated from cryotubes used for collecting air from the upper atmosphere.</title>
        <authorList>
            <person name="Shivaji S."/>
            <person name="Chaturvedi P."/>
            <person name="Begum Z."/>
            <person name="Pindi P.K."/>
            <person name="Manorama R."/>
            <person name="Padmanaban D.A."/>
            <person name="Shouche Y.S."/>
            <person name="Pawar S."/>
            <person name="Vaishampayan P."/>
            <person name="Dutt C.B."/>
            <person name="Datta G.N."/>
            <person name="Manchanda R.K."/>
            <person name="Rao U.R."/>
            <person name="Bhargava P.M."/>
            <person name="Narlikar J.V."/>
        </authorList>
    </citation>
    <scope>NUCLEOTIDE SEQUENCE [LARGE SCALE GENOMIC DNA]</scope>
    <source>
        <strain evidence="5 6">PVAS-1</strain>
    </source>
</reference>
<proteinExistence type="predicted"/>
<evidence type="ECO:0000256" key="2">
    <source>
        <dbReference type="ARBA" id="ARBA00022679"/>
    </source>
</evidence>
<accession>A0A444B1I4</accession>
<feature type="compositionally biased region" description="Basic and acidic residues" evidence="3">
    <location>
        <begin position="36"/>
        <end position="50"/>
    </location>
</feature>
<comment type="caution">
    <text evidence="5">The sequence shown here is derived from an EMBL/GenBank/DDBJ whole genome shotgun (WGS) entry which is preliminary data.</text>
</comment>
<evidence type="ECO:0000256" key="1">
    <source>
        <dbReference type="ARBA" id="ARBA00022676"/>
    </source>
</evidence>
<dbReference type="Pfam" id="PF13439">
    <property type="entry name" value="Glyco_transf_4"/>
    <property type="match status" value="1"/>
</dbReference>
<protein>
    <submittedName>
        <fullName evidence="5">Glycosyltransferase family 1 protein</fullName>
    </submittedName>
</protein>
<organism evidence="5 6">
    <name type="scientific">Janibacter hoylei PVAS-1</name>
    <dbReference type="NCBI Taxonomy" id="1210046"/>
    <lineage>
        <taxon>Bacteria</taxon>
        <taxon>Bacillati</taxon>
        <taxon>Actinomycetota</taxon>
        <taxon>Actinomycetes</taxon>
        <taxon>Micrococcales</taxon>
        <taxon>Intrasporangiaceae</taxon>
        <taxon>Janibacter</taxon>
    </lineage>
</organism>
<name>A0A444B1I4_9MICO</name>
<evidence type="ECO:0000259" key="4">
    <source>
        <dbReference type="Pfam" id="PF13439"/>
    </source>
</evidence>
<dbReference type="Proteomes" id="UP000288711">
    <property type="component" value="Unassembled WGS sequence"/>
</dbReference>
<evidence type="ECO:0000313" key="6">
    <source>
        <dbReference type="Proteomes" id="UP000288711"/>
    </source>
</evidence>
<feature type="compositionally biased region" description="Basic and acidic residues" evidence="3">
    <location>
        <begin position="11"/>
        <end position="20"/>
    </location>
</feature>
<gene>
    <name evidence="5" type="ORF">CWN80_12015</name>
</gene>
<dbReference type="SUPFAM" id="SSF53756">
    <property type="entry name" value="UDP-Glycosyltransferase/glycogen phosphorylase"/>
    <property type="match status" value="1"/>
</dbReference>
<feature type="region of interest" description="Disordered" evidence="3">
    <location>
        <begin position="1"/>
        <end position="62"/>
    </location>
</feature>
<feature type="domain" description="Glycosyltransferase subfamily 4-like N-terminal" evidence="4">
    <location>
        <begin position="49"/>
        <end position="159"/>
    </location>
</feature>
<keyword evidence="6" id="KW-1185">Reference proteome</keyword>
<dbReference type="Gene3D" id="3.40.50.2000">
    <property type="entry name" value="Glycogen Phosphorylase B"/>
    <property type="match status" value="1"/>
</dbReference>
<dbReference type="OrthoDB" id="3287135at2"/>
<evidence type="ECO:0000256" key="3">
    <source>
        <dbReference type="SAM" id="MobiDB-lite"/>
    </source>
</evidence>
<dbReference type="EMBL" id="PIPF01000011">
    <property type="protein sequence ID" value="RWU82260.1"/>
    <property type="molecule type" value="Genomic_DNA"/>
</dbReference>
<sequence length="376" mass="41591">MTQEASTGADTRPDAGDDRPITVASVPGSHVYVRHIAHEGKPSGVRRLEDPDPQAPERSTQQQWWPPVMLDPAWLADADYDLLHVHFGFDARDPAQLDEALSVARRRGAPIVYTAHDLRNPHHVDSTTHARQLDVLMQHADAVITLTPGAADEIRRRWARDAIVLPHPHVVDLPTMRAHRTSDARSRKARGEFRVGVHVKSLRANMDPLAVLPVLEETVADLPGGVLQVNGHRDVLSPDGARRDAALTDHLETATHRGLVDLRVHDYLDDAALWDLLGSLDVSVLPYRFGTHSGWLEACRDLGTTVVAPTCGYYAEQGPVLTYEMDEGSFDPESLAAAVRSAYAHGPLPSPTVDERRRQRLEVATAHEDLYRRLLS</sequence>
<dbReference type="AlphaFoldDB" id="A0A444B1I4"/>
<keyword evidence="1" id="KW-0328">Glycosyltransferase</keyword>
<dbReference type="InterPro" id="IPR028098">
    <property type="entry name" value="Glyco_trans_4-like_N"/>
</dbReference>
<dbReference type="GO" id="GO:0016757">
    <property type="term" value="F:glycosyltransferase activity"/>
    <property type="evidence" value="ECO:0007669"/>
    <property type="project" value="UniProtKB-KW"/>
</dbReference>
<evidence type="ECO:0000313" key="5">
    <source>
        <dbReference type="EMBL" id="RWU82260.1"/>
    </source>
</evidence>